<dbReference type="Proteomes" id="UP000015344">
    <property type="component" value="Unassembled WGS sequence"/>
</dbReference>
<dbReference type="EMBL" id="ATMT01000063">
    <property type="protein sequence ID" value="EPY05732.1"/>
    <property type="molecule type" value="Genomic_DNA"/>
</dbReference>
<evidence type="ECO:0000313" key="2">
    <source>
        <dbReference type="Proteomes" id="UP000015344"/>
    </source>
</evidence>
<protein>
    <recommendedName>
        <fullName evidence="3">Peptidase M56 BlaR1</fullName>
    </recommendedName>
</protein>
<comment type="caution">
    <text evidence="1">The sequence shown here is derived from an EMBL/GenBank/DDBJ whole genome shotgun (WGS) entry which is preliminary data.</text>
</comment>
<dbReference type="AlphaFoldDB" id="S9SIU4"/>
<dbReference type="RefSeq" id="WP_021260993.1">
    <property type="nucleotide sequence ID" value="NZ_ATMT01000063.1"/>
</dbReference>
<organism evidence="1 2">
    <name type="scientific">Paenibacillus alvei TS-15</name>
    <dbReference type="NCBI Taxonomy" id="1117108"/>
    <lineage>
        <taxon>Bacteria</taxon>
        <taxon>Bacillati</taxon>
        <taxon>Bacillota</taxon>
        <taxon>Bacilli</taxon>
        <taxon>Bacillales</taxon>
        <taxon>Paenibacillaceae</taxon>
        <taxon>Paenibacillus</taxon>
    </lineage>
</organism>
<proteinExistence type="predicted"/>
<evidence type="ECO:0000313" key="1">
    <source>
        <dbReference type="EMBL" id="EPY05732.1"/>
    </source>
</evidence>
<evidence type="ECO:0008006" key="3">
    <source>
        <dbReference type="Google" id="ProtNLM"/>
    </source>
</evidence>
<dbReference type="PATRIC" id="fig|1117108.3.peg.3822"/>
<name>S9SIU4_PAEAL</name>
<dbReference type="eggNOG" id="ENOG5032G7E">
    <property type="taxonomic scope" value="Bacteria"/>
</dbReference>
<reference evidence="1 2" key="1">
    <citation type="submission" date="2013-05" db="EMBL/GenBank/DDBJ databases">
        <authorList>
            <person name="Strain E.A."/>
            <person name="Brown E."/>
            <person name="Allard M.W."/>
            <person name="Luo Y.L."/>
        </authorList>
    </citation>
    <scope>NUCLEOTIDE SEQUENCE [LARGE SCALE GENOMIC DNA]</scope>
    <source>
        <strain evidence="1 2">TS-15</strain>
    </source>
</reference>
<gene>
    <name evidence="1" type="ORF">PAALTS15_18583</name>
</gene>
<accession>S9SIU4</accession>
<sequence>MKAASKVAITALSSIFLLGSSVNLKVEAAPSQPSSNITLQTAAAKPAAISKGEKLVNEEKEKINKLLEKNPNDSYILYVSKELKKEKDSLPAGKISLSEFTFMGSPRSQSFDTYEAYIKRASALKEAVPQQSADLPEGYRLSKADIISVFTPKDSAAIRAEAKKLGKQVYSKKLNVIKSDHIALSYTKGEDFINILSFHWDEKDLEEYKKKKEKEYLYTSAIEMEKKDPNHEGSNYLSWRDGGKSFQIVTNKDNPLTKEDLIKLAKTTVKK</sequence>